<evidence type="ECO:0000256" key="10">
    <source>
        <dbReference type="ARBA" id="ARBA00022777"/>
    </source>
</evidence>
<keyword evidence="9" id="KW-0547">Nucleotide-binding</keyword>
<dbReference type="AlphaFoldDB" id="A0A9D9HR41"/>
<comment type="cofactor">
    <cofactor evidence="1">
        <name>Mg(2+)</name>
        <dbReference type="ChEBI" id="CHEBI:18420"/>
    </cofactor>
</comment>
<dbReference type="EMBL" id="JADIMM010000121">
    <property type="protein sequence ID" value="MBO8458707.1"/>
    <property type="molecule type" value="Genomic_DNA"/>
</dbReference>
<dbReference type="Pfam" id="PF02887">
    <property type="entry name" value="PK_C"/>
    <property type="match status" value="1"/>
</dbReference>
<keyword evidence="14 19" id="KW-0670">Pyruvate</keyword>
<dbReference type="FunFam" id="2.40.33.10:FF:000001">
    <property type="entry name" value="Pyruvate kinase"/>
    <property type="match status" value="1"/>
</dbReference>
<evidence type="ECO:0000256" key="11">
    <source>
        <dbReference type="ARBA" id="ARBA00022840"/>
    </source>
</evidence>
<proteinExistence type="inferred from homology"/>
<dbReference type="Proteomes" id="UP000823638">
    <property type="component" value="Unassembled WGS sequence"/>
</dbReference>
<dbReference type="InterPro" id="IPR015806">
    <property type="entry name" value="Pyrv_Knase_insert_dom_sf"/>
</dbReference>
<dbReference type="NCBIfam" id="TIGR01064">
    <property type="entry name" value="pyruv_kin"/>
    <property type="match status" value="1"/>
</dbReference>
<evidence type="ECO:0000256" key="9">
    <source>
        <dbReference type="ARBA" id="ARBA00022741"/>
    </source>
</evidence>
<reference evidence="19" key="1">
    <citation type="submission" date="2020-10" db="EMBL/GenBank/DDBJ databases">
        <authorList>
            <person name="Gilroy R."/>
        </authorList>
    </citation>
    <scope>NUCLEOTIDE SEQUENCE</scope>
    <source>
        <strain evidence="19">10532</strain>
    </source>
</reference>
<dbReference type="PANTHER" id="PTHR11817">
    <property type="entry name" value="PYRUVATE KINASE"/>
    <property type="match status" value="1"/>
</dbReference>
<dbReference type="SUPFAM" id="SSF52935">
    <property type="entry name" value="PK C-terminal domain-like"/>
    <property type="match status" value="1"/>
</dbReference>
<dbReference type="PROSITE" id="PS00110">
    <property type="entry name" value="PYRUVATE_KINASE"/>
    <property type="match status" value="1"/>
</dbReference>
<feature type="domain" description="Pyruvate kinase barrel" evidence="17">
    <location>
        <begin position="1"/>
        <end position="322"/>
    </location>
</feature>
<dbReference type="InterPro" id="IPR018209">
    <property type="entry name" value="Pyrv_Knase_AS"/>
</dbReference>
<reference evidence="19" key="2">
    <citation type="journal article" date="2021" name="PeerJ">
        <title>Extensive microbial diversity within the chicken gut microbiome revealed by metagenomics and culture.</title>
        <authorList>
            <person name="Gilroy R."/>
            <person name="Ravi A."/>
            <person name="Getino M."/>
            <person name="Pursley I."/>
            <person name="Horton D.L."/>
            <person name="Alikhan N.F."/>
            <person name="Baker D."/>
            <person name="Gharbi K."/>
            <person name="Hall N."/>
            <person name="Watson M."/>
            <person name="Adriaenssens E.M."/>
            <person name="Foster-Nyarko E."/>
            <person name="Jarju S."/>
            <person name="Secka A."/>
            <person name="Antonio M."/>
            <person name="Oren A."/>
            <person name="Chaudhuri R.R."/>
            <person name="La Ragione R."/>
            <person name="Hildebrand F."/>
            <person name="Pallen M.J."/>
        </authorList>
    </citation>
    <scope>NUCLEOTIDE SEQUENCE</scope>
    <source>
        <strain evidence="19">10532</strain>
    </source>
</reference>
<dbReference type="SUPFAM" id="SSF51621">
    <property type="entry name" value="Phosphoenolpyruvate/pyruvate domain"/>
    <property type="match status" value="1"/>
</dbReference>
<keyword evidence="13 16" id="KW-0324">Glycolysis</keyword>
<dbReference type="GO" id="GO:0000287">
    <property type="term" value="F:magnesium ion binding"/>
    <property type="evidence" value="ECO:0007669"/>
    <property type="project" value="UniProtKB-UniRule"/>
</dbReference>
<comment type="catalytic activity">
    <reaction evidence="16">
        <text>pyruvate + ATP = phosphoenolpyruvate + ADP + H(+)</text>
        <dbReference type="Rhea" id="RHEA:18157"/>
        <dbReference type="ChEBI" id="CHEBI:15361"/>
        <dbReference type="ChEBI" id="CHEBI:15378"/>
        <dbReference type="ChEBI" id="CHEBI:30616"/>
        <dbReference type="ChEBI" id="CHEBI:58702"/>
        <dbReference type="ChEBI" id="CHEBI:456216"/>
        <dbReference type="EC" id="2.7.1.40"/>
    </reaction>
</comment>
<feature type="domain" description="Pyruvate kinase C-terminal" evidence="18">
    <location>
        <begin position="357"/>
        <end position="469"/>
    </location>
</feature>
<protein>
    <recommendedName>
        <fullName evidence="6 15">Pyruvate kinase</fullName>
        <ecNumber evidence="5 15">2.7.1.40</ecNumber>
    </recommendedName>
</protein>
<comment type="caution">
    <text evidence="19">The sequence shown here is derived from an EMBL/GenBank/DDBJ whole genome shotgun (WGS) entry which is preliminary data.</text>
</comment>
<dbReference type="SUPFAM" id="SSF50800">
    <property type="entry name" value="PK beta-barrel domain-like"/>
    <property type="match status" value="1"/>
</dbReference>
<dbReference type="Gene3D" id="2.40.33.10">
    <property type="entry name" value="PK beta-barrel domain-like"/>
    <property type="match status" value="1"/>
</dbReference>
<dbReference type="Gene3D" id="3.40.1380.20">
    <property type="entry name" value="Pyruvate kinase, C-terminal domain"/>
    <property type="match status" value="1"/>
</dbReference>
<dbReference type="InterPro" id="IPR001697">
    <property type="entry name" value="Pyr_Knase"/>
</dbReference>
<accession>A0A9D9HR41</accession>
<evidence type="ECO:0000256" key="15">
    <source>
        <dbReference type="NCBIfam" id="TIGR01064"/>
    </source>
</evidence>
<evidence type="ECO:0000256" key="4">
    <source>
        <dbReference type="ARBA" id="ARBA00008663"/>
    </source>
</evidence>
<evidence type="ECO:0000256" key="7">
    <source>
        <dbReference type="ARBA" id="ARBA00022679"/>
    </source>
</evidence>
<dbReference type="PRINTS" id="PR01050">
    <property type="entry name" value="PYRUVTKNASE"/>
</dbReference>
<evidence type="ECO:0000256" key="1">
    <source>
        <dbReference type="ARBA" id="ARBA00001946"/>
    </source>
</evidence>
<dbReference type="FunFam" id="3.20.20.60:FF:000025">
    <property type="entry name" value="Pyruvate kinase"/>
    <property type="match status" value="1"/>
</dbReference>
<evidence type="ECO:0000256" key="13">
    <source>
        <dbReference type="ARBA" id="ARBA00023152"/>
    </source>
</evidence>
<dbReference type="GO" id="GO:0005524">
    <property type="term" value="F:ATP binding"/>
    <property type="evidence" value="ECO:0007669"/>
    <property type="project" value="UniProtKB-KW"/>
</dbReference>
<name>A0A9D9HR41_9SPIR</name>
<dbReference type="GO" id="GO:0004743">
    <property type="term" value="F:pyruvate kinase activity"/>
    <property type="evidence" value="ECO:0007669"/>
    <property type="project" value="UniProtKB-UniRule"/>
</dbReference>
<evidence type="ECO:0000256" key="14">
    <source>
        <dbReference type="ARBA" id="ARBA00023317"/>
    </source>
</evidence>
<dbReference type="InterPro" id="IPR011037">
    <property type="entry name" value="Pyrv_Knase-like_insert_dom_sf"/>
</dbReference>
<keyword evidence="7 16" id="KW-0808">Transferase</keyword>
<evidence type="ECO:0000256" key="2">
    <source>
        <dbReference type="ARBA" id="ARBA00001958"/>
    </source>
</evidence>
<sequence length="477" mass="52420">MRKTKIVCTIGPATRSESALKELVYAGMNVARLNFSHGDHEYHKENIDLIKKIRLETGAPLAILLDTKGPEIRVRKFENDSVIINDGDDFILTTREVTGTNKEVSVTYKDLPKQVFTGVRILVDDGNIELCVSGTTATDVICTVVHGGKISNNKSINIPLVHLDMPYLSEVDKKDILFGIENDVDFIAASFVRNPDDVTILKNFLLENGGEDIKIISKIENTEGVENFDKILALSDGIMVARGDMGVEVAFERLPGLQKEFIQKCFSAGKVVITATQMLESMINNPRPTRAEISDVANAVFDGTSAIMLSGETAAGKYPIEATRAMAKIAEQAEFDAFYMNRFKNAQYEEDSKNITNAVCDAACTTARDIRAKAIIAITKYGRTARFVSKFRPAMPIVAAVPEVKTYHQLSLSWGVYPIFANYKQNLEELFMHSVECTKKAGITKDGDVVVLVAGYPLDTAGNTNIVRVAVTGQKTT</sequence>
<dbReference type="Pfam" id="PF00224">
    <property type="entry name" value="PK"/>
    <property type="match status" value="1"/>
</dbReference>
<evidence type="ECO:0000256" key="3">
    <source>
        <dbReference type="ARBA" id="ARBA00004997"/>
    </source>
</evidence>
<comment type="cofactor">
    <cofactor evidence="2">
        <name>K(+)</name>
        <dbReference type="ChEBI" id="CHEBI:29103"/>
    </cofactor>
</comment>
<dbReference type="InterPro" id="IPR015795">
    <property type="entry name" value="Pyrv_Knase_C"/>
</dbReference>
<evidence type="ECO:0000259" key="17">
    <source>
        <dbReference type="Pfam" id="PF00224"/>
    </source>
</evidence>
<keyword evidence="12 16" id="KW-0460">Magnesium</keyword>
<organism evidence="19 20">
    <name type="scientific">Candidatus Gallitreponema excrementavium</name>
    <dbReference type="NCBI Taxonomy" id="2840840"/>
    <lineage>
        <taxon>Bacteria</taxon>
        <taxon>Pseudomonadati</taxon>
        <taxon>Spirochaetota</taxon>
        <taxon>Spirochaetia</taxon>
        <taxon>Spirochaetales</taxon>
        <taxon>Candidatus Gallitreponema</taxon>
    </lineage>
</organism>
<comment type="similarity">
    <text evidence="4 16">Belongs to the pyruvate kinase family.</text>
</comment>
<dbReference type="GO" id="GO:0016301">
    <property type="term" value="F:kinase activity"/>
    <property type="evidence" value="ECO:0007669"/>
    <property type="project" value="UniProtKB-KW"/>
</dbReference>
<dbReference type="Gene3D" id="3.20.20.60">
    <property type="entry name" value="Phosphoenolpyruvate-binding domains"/>
    <property type="match status" value="1"/>
</dbReference>
<dbReference type="NCBIfam" id="NF004491">
    <property type="entry name" value="PRK05826.1"/>
    <property type="match status" value="1"/>
</dbReference>
<keyword evidence="11" id="KW-0067">ATP-binding</keyword>
<dbReference type="InterPro" id="IPR040442">
    <property type="entry name" value="Pyrv_kinase-like_dom_sf"/>
</dbReference>
<evidence type="ECO:0000313" key="20">
    <source>
        <dbReference type="Proteomes" id="UP000823638"/>
    </source>
</evidence>
<dbReference type="InterPro" id="IPR036918">
    <property type="entry name" value="Pyrv_Knase_C_sf"/>
</dbReference>
<evidence type="ECO:0000256" key="12">
    <source>
        <dbReference type="ARBA" id="ARBA00022842"/>
    </source>
</evidence>
<dbReference type="InterPro" id="IPR015793">
    <property type="entry name" value="Pyrv_Knase_brl"/>
</dbReference>
<gene>
    <name evidence="19" type="primary">pyk</name>
    <name evidence="19" type="ORF">IAA81_10875</name>
</gene>
<keyword evidence="8" id="KW-0479">Metal-binding</keyword>
<evidence type="ECO:0000256" key="8">
    <source>
        <dbReference type="ARBA" id="ARBA00022723"/>
    </source>
</evidence>
<dbReference type="InterPro" id="IPR015813">
    <property type="entry name" value="Pyrv/PenolPyrv_kinase-like_dom"/>
</dbReference>
<dbReference type="EC" id="2.7.1.40" evidence="5 15"/>
<evidence type="ECO:0000256" key="6">
    <source>
        <dbReference type="ARBA" id="ARBA00018587"/>
    </source>
</evidence>
<keyword evidence="10 16" id="KW-0418">Kinase</keyword>
<evidence type="ECO:0000259" key="18">
    <source>
        <dbReference type="Pfam" id="PF02887"/>
    </source>
</evidence>
<evidence type="ECO:0000256" key="16">
    <source>
        <dbReference type="RuleBase" id="RU000504"/>
    </source>
</evidence>
<comment type="pathway">
    <text evidence="3 16">Carbohydrate degradation; glycolysis; pyruvate from D-glyceraldehyde 3-phosphate: step 5/5.</text>
</comment>
<dbReference type="GO" id="GO:0030955">
    <property type="term" value="F:potassium ion binding"/>
    <property type="evidence" value="ECO:0007669"/>
    <property type="project" value="UniProtKB-UniRule"/>
</dbReference>
<dbReference type="NCBIfam" id="NF004978">
    <property type="entry name" value="PRK06354.1"/>
    <property type="match status" value="1"/>
</dbReference>
<evidence type="ECO:0000256" key="5">
    <source>
        <dbReference type="ARBA" id="ARBA00012142"/>
    </source>
</evidence>
<evidence type="ECO:0000313" key="19">
    <source>
        <dbReference type="EMBL" id="MBO8458707.1"/>
    </source>
</evidence>